<gene>
    <name evidence="9" type="ORF">EGC82_06545</name>
</gene>
<evidence type="ECO:0000313" key="9">
    <source>
        <dbReference type="EMBL" id="AZG72463.1"/>
    </source>
</evidence>
<feature type="signal peptide" evidence="7">
    <location>
        <begin position="1"/>
        <end position="20"/>
    </location>
</feature>
<dbReference type="GO" id="GO:0016020">
    <property type="term" value="C:membrane"/>
    <property type="evidence" value="ECO:0007669"/>
    <property type="project" value="TreeGrafter"/>
</dbReference>
<sequence length="268" mass="28600">MKPLALSLLVSVLLVGCVNSQSPTGRGQTLLFSDTQMQQMGSQSFDTMKQSEKISNNQAQTQYVNCVAKRITSVLPDQSQQWDVVLFESDQVNAFALPGGHIGVYSGLLKVAVNQDQLATVMGHEVAHVLAQHGNEQVSRAQLTGLGMQAADAAIGASGIANKDLYMAGLGLGAKVGIILPFGRSQESEADIVGLELMAKAGFNPAQSITLWQNMAKSGGAQGPELLSTHPSHSHRIEDLQAAQNQVMPLYTQARKQSLTECKMAQVK</sequence>
<dbReference type="KEGG" id="slj:EGC82_06545"/>
<evidence type="ECO:0000313" key="10">
    <source>
        <dbReference type="Proteomes" id="UP000278035"/>
    </source>
</evidence>
<dbReference type="OrthoDB" id="9810445at2"/>
<dbReference type="InterPro" id="IPR051156">
    <property type="entry name" value="Mito/Outer_Membr_Metalloprot"/>
</dbReference>
<protein>
    <submittedName>
        <fullName evidence="9">M48 family peptidase</fullName>
    </submittedName>
</protein>
<dbReference type="Gene3D" id="3.30.2010.10">
    <property type="entry name" value="Metalloproteases ('zincins'), catalytic domain"/>
    <property type="match status" value="1"/>
</dbReference>
<dbReference type="InterPro" id="IPR001915">
    <property type="entry name" value="Peptidase_M48"/>
</dbReference>
<evidence type="ECO:0000256" key="2">
    <source>
        <dbReference type="ARBA" id="ARBA00022723"/>
    </source>
</evidence>
<dbReference type="GO" id="GO:0004222">
    <property type="term" value="F:metalloendopeptidase activity"/>
    <property type="evidence" value="ECO:0007669"/>
    <property type="project" value="InterPro"/>
</dbReference>
<dbReference type="RefSeq" id="WP_124730051.1">
    <property type="nucleotide sequence ID" value="NZ_CBCSKC010000001.1"/>
</dbReference>
<dbReference type="Pfam" id="PF01435">
    <property type="entry name" value="Peptidase_M48"/>
    <property type="match status" value="1"/>
</dbReference>
<proteinExistence type="inferred from homology"/>
<dbReference type="AlphaFoldDB" id="A0A3G8LRP9"/>
<evidence type="ECO:0000256" key="7">
    <source>
        <dbReference type="SAM" id="SignalP"/>
    </source>
</evidence>
<keyword evidence="1 6" id="KW-0645">Protease</keyword>
<keyword evidence="3 6" id="KW-0378">Hydrolase</keyword>
<evidence type="ECO:0000256" key="5">
    <source>
        <dbReference type="ARBA" id="ARBA00023049"/>
    </source>
</evidence>
<dbReference type="GO" id="GO:0046872">
    <property type="term" value="F:metal ion binding"/>
    <property type="evidence" value="ECO:0007669"/>
    <property type="project" value="UniProtKB-KW"/>
</dbReference>
<name>A0A3G8LRP9_9GAMM</name>
<feature type="chain" id="PRO_5018322561" evidence="7">
    <location>
        <begin position="21"/>
        <end position="268"/>
    </location>
</feature>
<keyword evidence="2" id="KW-0479">Metal-binding</keyword>
<dbReference type="GO" id="GO:0051603">
    <property type="term" value="P:proteolysis involved in protein catabolic process"/>
    <property type="evidence" value="ECO:0007669"/>
    <property type="project" value="TreeGrafter"/>
</dbReference>
<comment type="similarity">
    <text evidence="6">Belongs to the peptidase M48 family.</text>
</comment>
<dbReference type="PANTHER" id="PTHR22726">
    <property type="entry name" value="METALLOENDOPEPTIDASE OMA1"/>
    <property type="match status" value="1"/>
</dbReference>
<evidence type="ECO:0000256" key="6">
    <source>
        <dbReference type="RuleBase" id="RU003983"/>
    </source>
</evidence>
<dbReference type="PROSITE" id="PS51257">
    <property type="entry name" value="PROKAR_LIPOPROTEIN"/>
    <property type="match status" value="1"/>
</dbReference>
<comment type="cofactor">
    <cofactor evidence="6">
        <name>Zn(2+)</name>
        <dbReference type="ChEBI" id="CHEBI:29105"/>
    </cofactor>
    <text evidence="6">Binds 1 zinc ion per subunit.</text>
</comment>
<keyword evidence="7" id="KW-0732">Signal</keyword>
<feature type="domain" description="Peptidase M48" evidence="8">
    <location>
        <begin position="59"/>
        <end position="242"/>
    </location>
</feature>
<evidence type="ECO:0000256" key="3">
    <source>
        <dbReference type="ARBA" id="ARBA00022801"/>
    </source>
</evidence>
<dbReference type="CDD" id="cd07331">
    <property type="entry name" value="M48C_Oma1_like"/>
    <property type="match status" value="1"/>
</dbReference>
<keyword evidence="10" id="KW-1185">Reference proteome</keyword>
<dbReference type="Proteomes" id="UP000278035">
    <property type="component" value="Chromosome"/>
</dbReference>
<dbReference type="PANTHER" id="PTHR22726:SF24">
    <property type="entry name" value="M48 FAMILY METALLOPEPTIDASE"/>
    <property type="match status" value="1"/>
</dbReference>
<evidence type="ECO:0000259" key="8">
    <source>
        <dbReference type="Pfam" id="PF01435"/>
    </source>
</evidence>
<keyword evidence="5 6" id="KW-0482">Metalloprotease</keyword>
<dbReference type="EMBL" id="CP034015">
    <property type="protein sequence ID" value="AZG72463.1"/>
    <property type="molecule type" value="Genomic_DNA"/>
</dbReference>
<evidence type="ECO:0000256" key="4">
    <source>
        <dbReference type="ARBA" id="ARBA00022833"/>
    </source>
</evidence>
<organism evidence="9 10">
    <name type="scientific">Shewanella livingstonensis</name>
    <dbReference type="NCBI Taxonomy" id="150120"/>
    <lineage>
        <taxon>Bacteria</taxon>
        <taxon>Pseudomonadati</taxon>
        <taxon>Pseudomonadota</taxon>
        <taxon>Gammaproteobacteria</taxon>
        <taxon>Alteromonadales</taxon>
        <taxon>Shewanellaceae</taxon>
        <taxon>Shewanella</taxon>
    </lineage>
</organism>
<evidence type="ECO:0000256" key="1">
    <source>
        <dbReference type="ARBA" id="ARBA00022670"/>
    </source>
</evidence>
<keyword evidence="4 6" id="KW-0862">Zinc</keyword>
<reference evidence="10" key="1">
    <citation type="submission" date="2018-11" db="EMBL/GenBank/DDBJ databases">
        <title>Shewanella sp. M2.</title>
        <authorList>
            <person name="Hwang Y.J."/>
            <person name="Hwang C.Y."/>
        </authorList>
    </citation>
    <scope>NUCLEOTIDE SEQUENCE [LARGE SCALE GENOMIC DNA]</scope>
    <source>
        <strain evidence="10">LMG 19866</strain>
    </source>
</reference>
<accession>A0A3G8LRP9</accession>